<reference evidence="3" key="1">
    <citation type="journal article" date="2019" name="Int. J. Syst. Evol. Microbiol.">
        <title>The Global Catalogue of Microorganisms (GCM) 10K type strain sequencing project: providing services to taxonomists for standard genome sequencing and annotation.</title>
        <authorList>
            <consortium name="The Broad Institute Genomics Platform"/>
            <consortium name="The Broad Institute Genome Sequencing Center for Infectious Disease"/>
            <person name="Wu L."/>
            <person name="Ma J."/>
        </authorList>
    </citation>
    <scope>NUCLEOTIDE SEQUENCE [LARGE SCALE GENOMIC DNA]</scope>
    <source>
        <strain evidence="3">JCM 4565</strain>
    </source>
</reference>
<dbReference type="InterPro" id="IPR046214">
    <property type="entry name" value="DUF6247"/>
</dbReference>
<protein>
    <submittedName>
        <fullName evidence="2">Uncharacterized protein</fullName>
    </submittedName>
</protein>
<sequence>MSTAATEEPDTPLIPQPANTPEALRAAVAKVMPASLTTFDAERVEALREARSTGNAGPMRRLVGQWAVYVAIERHPKRAARFHYLEAAADQADTDEEALTAASELGHILDQAFAEAGLLHRSAGE</sequence>
<proteinExistence type="predicted"/>
<name>A0ABP3GBQ8_9ACTN</name>
<accession>A0ABP3GBQ8</accession>
<evidence type="ECO:0000313" key="3">
    <source>
        <dbReference type="Proteomes" id="UP001500063"/>
    </source>
</evidence>
<evidence type="ECO:0000313" key="2">
    <source>
        <dbReference type="EMBL" id="GAA0340925.1"/>
    </source>
</evidence>
<organism evidence="2 3">
    <name type="scientific">Streptomyces blastmyceticus</name>
    <dbReference type="NCBI Taxonomy" id="68180"/>
    <lineage>
        <taxon>Bacteria</taxon>
        <taxon>Bacillati</taxon>
        <taxon>Actinomycetota</taxon>
        <taxon>Actinomycetes</taxon>
        <taxon>Kitasatosporales</taxon>
        <taxon>Streptomycetaceae</taxon>
        <taxon>Streptomyces</taxon>
    </lineage>
</organism>
<dbReference type="RefSeq" id="WP_344117143.1">
    <property type="nucleotide sequence ID" value="NZ_BAAABW010000008.1"/>
</dbReference>
<evidence type="ECO:0000256" key="1">
    <source>
        <dbReference type="SAM" id="MobiDB-lite"/>
    </source>
</evidence>
<feature type="region of interest" description="Disordered" evidence="1">
    <location>
        <begin position="1"/>
        <end position="20"/>
    </location>
</feature>
<gene>
    <name evidence="2" type="ORF">GCM10010319_16360</name>
</gene>
<dbReference type="Pfam" id="PF19760">
    <property type="entry name" value="DUF6247"/>
    <property type="match status" value="1"/>
</dbReference>
<comment type="caution">
    <text evidence="2">The sequence shown here is derived from an EMBL/GenBank/DDBJ whole genome shotgun (WGS) entry which is preliminary data.</text>
</comment>
<dbReference type="EMBL" id="BAAABW010000008">
    <property type="protein sequence ID" value="GAA0340925.1"/>
    <property type="molecule type" value="Genomic_DNA"/>
</dbReference>
<keyword evidence="3" id="KW-1185">Reference proteome</keyword>
<dbReference type="Proteomes" id="UP001500063">
    <property type="component" value="Unassembled WGS sequence"/>
</dbReference>